<accession>A0A8E2JX55</accession>
<dbReference type="PRINTS" id="PR00449">
    <property type="entry name" value="RASTRNSFRMNG"/>
</dbReference>
<dbReference type="OrthoDB" id="8830751at2759"/>
<dbReference type="GO" id="GO:0005525">
    <property type="term" value="F:GTP binding"/>
    <property type="evidence" value="ECO:0007669"/>
    <property type="project" value="UniProtKB-KW"/>
</dbReference>
<dbReference type="PANTHER" id="PTHR24072">
    <property type="entry name" value="RHO FAMILY GTPASE"/>
    <property type="match status" value="1"/>
</dbReference>
<dbReference type="NCBIfam" id="TIGR00231">
    <property type="entry name" value="small_GTP"/>
    <property type="match status" value="1"/>
</dbReference>
<keyword evidence="1" id="KW-0488">Methylation</keyword>
<gene>
    <name evidence="5" type="ORF">AOQ84DRAFT_429904</name>
</gene>
<protein>
    <submittedName>
        <fullName evidence="5">Ras-domain-containing protein</fullName>
    </submittedName>
</protein>
<name>A0A8E2JX55_9PEZI</name>
<dbReference type="SUPFAM" id="SSF52540">
    <property type="entry name" value="P-loop containing nucleoside triphosphate hydrolases"/>
    <property type="match status" value="1"/>
</dbReference>
<dbReference type="Pfam" id="PF00071">
    <property type="entry name" value="Ras"/>
    <property type="match status" value="1"/>
</dbReference>
<evidence type="ECO:0000313" key="5">
    <source>
        <dbReference type="EMBL" id="OCL12424.1"/>
    </source>
</evidence>
<dbReference type="Proteomes" id="UP000250140">
    <property type="component" value="Unassembled WGS sequence"/>
</dbReference>
<dbReference type="GO" id="GO:0003924">
    <property type="term" value="F:GTPase activity"/>
    <property type="evidence" value="ECO:0007669"/>
    <property type="project" value="InterPro"/>
</dbReference>
<dbReference type="SMART" id="SM00174">
    <property type="entry name" value="RHO"/>
    <property type="match status" value="1"/>
</dbReference>
<organism evidence="5 6">
    <name type="scientific">Glonium stellatum</name>
    <dbReference type="NCBI Taxonomy" id="574774"/>
    <lineage>
        <taxon>Eukaryota</taxon>
        <taxon>Fungi</taxon>
        <taxon>Dikarya</taxon>
        <taxon>Ascomycota</taxon>
        <taxon>Pezizomycotina</taxon>
        <taxon>Dothideomycetes</taxon>
        <taxon>Pleosporomycetidae</taxon>
        <taxon>Gloniales</taxon>
        <taxon>Gloniaceae</taxon>
        <taxon>Glonium</taxon>
    </lineage>
</organism>
<feature type="compositionally biased region" description="Low complexity" evidence="4">
    <location>
        <begin position="144"/>
        <end position="153"/>
    </location>
</feature>
<dbReference type="SMART" id="SM00173">
    <property type="entry name" value="RAS"/>
    <property type="match status" value="1"/>
</dbReference>
<dbReference type="PROSITE" id="PS51420">
    <property type="entry name" value="RHO"/>
    <property type="match status" value="1"/>
</dbReference>
<dbReference type="GO" id="GO:0007264">
    <property type="term" value="P:small GTPase-mediated signal transduction"/>
    <property type="evidence" value="ECO:0007669"/>
    <property type="project" value="InterPro"/>
</dbReference>
<reference evidence="5 6" key="1">
    <citation type="journal article" date="2016" name="Nat. Commun.">
        <title>Ectomycorrhizal ecology is imprinted in the genome of the dominant symbiotic fungus Cenococcum geophilum.</title>
        <authorList>
            <consortium name="DOE Joint Genome Institute"/>
            <person name="Peter M."/>
            <person name="Kohler A."/>
            <person name="Ohm R.A."/>
            <person name="Kuo A."/>
            <person name="Krutzmann J."/>
            <person name="Morin E."/>
            <person name="Arend M."/>
            <person name="Barry K.W."/>
            <person name="Binder M."/>
            <person name="Choi C."/>
            <person name="Clum A."/>
            <person name="Copeland A."/>
            <person name="Grisel N."/>
            <person name="Haridas S."/>
            <person name="Kipfer T."/>
            <person name="LaButti K."/>
            <person name="Lindquist E."/>
            <person name="Lipzen A."/>
            <person name="Maire R."/>
            <person name="Meier B."/>
            <person name="Mihaltcheva S."/>
            <person name="Molinier V."/>
            <person name="Murat C."/>
            <person name="Poggeler S."/>
            <person name="Quandt C.A."/>
            <person name="Sperisen C."/>
            <person name="Tritt A."/>
            <person name="Tisserant E."/>
            <person name="Crous P.W."/>
            <person name="Henrissat B."/>
            <person name="Nehls U."/>
            <person name="Egli S."/>
            <person name="Spatafora J.W."/>
            <person name="Grigoriev I.V."/>
            <person name="Martin F.M."/>
        </authorList>
    </citation>
    <scope>NUCLEOTIDE SEQUENCE [LARGE SCALE GENOMIC DNA]</scope>
    <source>
        <strain evidence="5 6">CBS 207.34</strain>
    </source>
</reference>
<dbReference type="SMART" id="SM00175">
    <property type="entry name" value="RAB"/>
    <property type="match status" value="1"/>
</dbReference>
<dbReference type="Gene3D" id="3.40.50.300">
    <property type="entry name" value="P-loop containing nucleotide triphosphate hydrolases"/>
    <property type="match status" value="1"/>
</dbReference>
<sequence length="375" mass="41092">MALILLVDICGKDGKVDEEEAYAAMLADSREKRAFAPGDANALMEDQPLRVQSKAPDVFSMNMSHSGSSLSSLALRPRLASKENPGVSTNIEPKNGERTKITRVVKEKDLSIPKSGAAKKPLMGLTGLTLLQAPEPSTRHSRSKSLQSTSSLSLVQPRSAQTNVVETFRLPVPPAVPCIEPSKLPVPNPFPPDVQRKLAIVGDGACGKSCLVVMYAKRTFPEVDIPTVFENYVSAVMVDDVYCDRLRPLSYPDSHVILICFSIVSPDSWENIIDWWIDEVDHFAAKVPKILVGCKTDLRYDRKEIEELAKFNTRPITKEQGEALCKRIGAMAYFETSAKTHVGARELFDYAAKEGLVRRGSATRADDGGVCDSEA</sequence>
<dbReference type="InterPro" id="IPR003578">
    <property type="entry name" value="Small_GTPase_Rho"/>
</dbReference>
<dbReference type="InterPro" id="IPR005225">
    <property type="entry name" value="Small_GTP-bd"/>
</dbReference>
<keyword evidence="2" id="KW-0547">Nucleotide-binding</keyword>
<evidence type="ECO:0000256" key="4">
    <source>
        <dbReference type="SAM" id="MobiDB-lite"/>
    </source>
</evidence>
<dbReference type="InterPro" id="IPR027417">
    <property type="entry name" value="P-loop_NTPase"/>
</dbReference>
<keyword evidence="3" id="KW-0342">GTP-binding</keyword>
<dbReference type="CDD" id="cd00157">
    <property type="entry name" value="Rho"/>
    <property type="match status" value="1"/>
</dbReference>
<keyword evidence="6" id="KW-1185">Reference proteome</keyword>
<evidence type="ECO:0000256" key="2">
    <source>
        <dbReference type="ARBA" id="ARBA00022741"/>
    </source>
</evidence>
<proteinExistence type="predicted"/>
<dbReference type="EMBL" id="KV748879">
    <property type="protein sequence ID" value="OCL12424.1"/>
    <property type="molecule type" value="Genomic_DNA"/>
</dbReference>
<evidence type="ECO:0000256" key="3">
    <source>
        <dbReference type="ARBA" id="ARBA00023134"/>
    </source>
</evidence>
<evidence type="ECO:0000256" key="1">
    <source>
        <dbReference type="ARBA" id="ARBA00022481"/>
    </source>
</evidence>
<evidence type="ECO:0000313" key="6">
    <source>
        <dbReference type="Proteomes" id="UP000250140"/>
    </source>
</evidence>
<dbReference type="AlphaFoldDB" id="A0A8E2JX55"/>
<dbReference type="InterPro" id="IPR001806">
    <property type="entry name" value="Small_GTPase"/>
</dbReference>
<dbReference type="PROSITE" id="PS51419">
    <property type="entry name" value="RAB"/>
    <property type="match status" value="1"/>
</dbReference>
<feature type="region of interest" description="Disordered" evidence="4">
    <location>
        <begin position="134"/>
        <end position="153"/>
    </location>
</feature>